<proteinExistence type="inferred from homology"/>
<keyword evidence="5 9" id="KW-0812">Transmembrane</keyword>
<evidence type="ECO:0000256" key="5">
    <source>
        <dbReference type="ARBA" id="ARBA00022692"/>
    </source>
</evidence>
<dbReference type="InterPro" id="IPR003445">
    <property type="entry name" value="Cat_transpt"/>
</dbReference>
<dbReference type="AlphaFoldDB" id="A0A1T4QAW7"/>
<dbReference type="GO" id="GO:0030001">
    <property type="term" value="P:metal ion transport"/>
    <property type="evidence" value="ECO:0007669"/>
    <property type="project" value="UniProtKB-ARBA"/>
</dbReference>
<feature type="transmembrane region" description="Helical" evidence="9">
    <location>
        <begin position="185"/>
        <end position="204"/>
    </location>
</feature>
<feature type="transmembrane region" description="Helical" evidence="9">
    <location>
        <begin position="12"/>
        <end position="35"/>
    </location>
</feature>
<dbReference type="GO" id="GO:0008324">
    <property type="term" value="F:monoatomic cation transmembrane transporter activity"/>
    <property type="evidence" value="ECO:0007669"/>
    <property type="project" value="InterPro"/>
</dbReference>
<evidence type="ECO:0000256" key="3">
    <source>
        <dbReference type="ARBA" id="ARBA00022448"/>
    </source>
</evidence>
<feature type="transmembrane region" description="Helical" evidence="9">
    <location>
        <begin position="41"/>
        <end position="63"/>
    </location>
</feature>
<dbReference type="OrthoDB" id="9810952at2"/>
<keyword evidence="7" id="KW-0406">Ion transport</keyword>
<dbReference type="EMBL" id="FUWY01000009">
    <property type="protein sequence ID" value="SKA00378.1"/>
    <property type="molecule type" value="Genomic_DNA"/>
</dbReference>
<organism evidence="10 11">
    <name type="scientific">Anaerorhabdus furcosa</name>
    <dbReference type="NCBI Taxonomy" id="118967"/>
    <lineage>
        <taxon>Bacteria</taxon>
        <taxon>Bacillati</taxon>
        <taxon>Bacillota</taxon>
        <taxon>Erysipelotrichia</taxon>
        <taxon>Erysipelotrichales</taxon>
        <taxon>Erysipelotrichaceae</taxon>
        <taxon>Anaerorhabdus</taxon>
    </lineage>
</organism>
<evidence type="ECO:0000256" key="7">
    <source>
        <dbReference type="ARBA" id="ARBA00023065"/>
    </source>
</evidence>
<feature type="transmembrane region" description="Helical" evidence="9">
    <location>
        <begin position="75"/>
        <end position="100"/>
    </location>
</feature>
<dbReference type="STRING" id="118967.SAMN02745191_2360"/>
<name>A0A1T4QAW7_9FIRM</name>
<feature type="transmembrane region" description="Helical" evidence="9">
    <location>
        <begin position="241"/>
        <end position="261"/>
    </location>
</feature>
<feature type="transmembrane region" description="Helical" evidence="9">
    <location>
        <begin position="273"/>
        <end position="294"/>
    </location>
</feature>
<evidence type="ECO:0000256" key="6">
    <source>
        <dbReference type="ARBA" id="ARBA00022989"/>
    </source>
</evidence>
<dbReference type="Pfam" id="PF02386">
    <property type="entry name" value="TrkH"/>
    <property type="match status" value="1"/>
</dbReference>
<gene>
    <name evidence="10" type="ORF">SAMN02745191_2360</name>
</gene>
<dbReference type="Proteomes" id="UP000243297">
    <property type="component" value="Unassembled WGS sequence"/>
</dbReference>
<dbReference type="PANTHER" id="PTHR32024:SF2">
    <property type="entry name" value="TRK SYSTEM POTASSIUM UPTAKE PROTEIN TRKG-RELATED"/>
    <property type="match status" value="1"/>
</dbReference>
<feature type="transmembrane region" description="Helical" evidence="9">
    <location>
        <begin position="434"/>
        <end position="453"/>
    </location>
</feature>
<evidence type="ECO:0000313" key="10">
    <source>
        <dbReference type="EMBL" id="SKA00378.1"/>
    </source>
</evidence>
<feature type="transmembrane region" description="Helical" evidence="9">
    <location>
        <begin position="405"/>
        <end position="428"/>
    </location>
</feature>
<feature type="transmembrane region" description="Helical" evidence="9">
    <location>
        <begin position="331"/>
        <end position="353"/>
    </location>
</feature>
<protein>
    <submittedName>
        <fullName evidence="10">Trk system potassium uptake protein TrkH</fullName>
    </submittedName>
</protein>
<keyword evidence="8 9" id="KW-0472">Membrane</keyword>
<evidence type="ECO:0000256" key="1">
    <source>
        <dbReference type="ARBA" id="ARBA00004651"/>
    </source>
</evidence>
<evidence type="ECO:0000313" key="11">
    <source>
        <dbReference type="Proteomes" id="UP000243297"/>
    </source>
</evidence>
<sequence>MTDLKLRFKEGNYVGKLMILIGVLILIPIIVIPFYPQDAKYLFDFLLPGTIAIFSGFIVCLFYKKNEDCTHVQSNLQYGSITIIFIWAFGVLMGALPFIISGQLRFTQALFEAVSGWTTTGLSVLDVTNTAQIYLFHRSFMQFCGGLGFVMMMILLVHGKQTMNLYSAEGHPDKIYPNLKKTARVIFTMYMSFMIVGTLLYWFAGMSFFDAINHSMCSLSTGGFSTKLNSIGEYNSLSIEWITILLMIIGTTNFAALLILTKRKWKQFLSISEVKFMFIIFLVSIPLIAISLALQMNLSWLDALRHAAFNAVSALSTTGYATMNFATWPQFSITILILLMFIGGGIGSTAGGLKISRFYLMIRISWMNLKRKIVPSRTINVETYIKPQGKSQIDQTTIMDTVSFFFWYTVIYVVGSLLVTLTANTSLIEGMFEFASALGTVGLSIGITTMTTNNATLIVEMLGMLFGRLEIFIILIGLYSSFTAIKNKFVRVK</sequence>
<accession>A0A1T4QAW7</accession>
<reference evidence="11" key="1">
    <citation type="submission" date="2017-02" db="EMBL/GenBank/DDBJ databases">
        <authorList>
            <person name="Varghese N."/>
            <person name="Submissions S."/>
        </authorList>
    </citation>
    <scope>NUCLEOTIDE SEQUENCE [LARGE SCALE GENOMIC DNA]</scope>
    <source>
        <strain evidence="11">ATCC 25662</strain>
    </source>
</reference>
<evidence type="ECO:0000256" key="4">
    <source>
        <dbReference type="ARBA" id="ARBA00022475"/>
    </source>
</evidence>
<keyword evidence="11" id="KW-1185">Reference proteome</keyword>
<dbReference type="GO" id="GO:0005886">
    <property type="term" value="C:plasma membrane"/>
    <property type="evidence" value="ECO:0007669"/>
    <property type="project" value="UniProtKB-SubCell"/>
</dbReference>
<feature type="transmembrane region" description="Helical" evidence="9">
    <location>
        <begin position="139"/>
        <end position="157"/>
    </location>
</feature>
<keyword evidence="6 9" id="KW-1133">Transmembrane helix</keyword>
<dbReference type="PANTHER" id="PTHR32024">
    <property type="entry name" value="TRK SYSTEM POTASSIUM UPTAKE PROTEIN TRKG-RELATED"/>
    <property type="match status" value="1"/>
</dbReference>
<keyword evidence="4" id="KW-1003">Cell membrane</keyword>
<evidence type="ECO:0000256" key="8">
    <source>
        <dbReference type="ARBA" id="ARBA00023136"/>
    </source>
</evidence>
<feature type="transmembrane region" description="Helical" evidence="9">
    <location>
        <begin position="465"/>
        <end position="485"/>
    </location>
</feature>
<keyword evidence="3" id="KW-0813">Transport</keyword>
<evidence type="ECO:0000256" key="9">
    <source>
        <dbReference type="SAM" id="Phobius"/>
    </source>
</evidence>
<dbReference type="RefSeq" id="WP_078712746.1">
    <property type="nucleotide sequence ID" value="NZ_FUWY01000009.1"/>
</dbReference>
<evidence type="ECO:0000256" key="2">
    <source>
        <dbReference type="ARBA" id="ARBA00009137"/>
    </source>
</evidence>
<comment type="similarity">
    <text evidence="2">Belongs to the TrkH potassium transport family.</text>
</comment>
<comment type="subcellular location">
    <subcellularLocation>
        <location evidence="1">Cell membrane</location>
        <topology evidence="1">Multi-pass membrane protein</topology>
    </subcellularLocation>
</comment>